<evidence type="ECO:0000256" key="1">
    <source>
        <dbReference type="SAM" id="MobiDB-lite"/>
    </source>
</evidence>
<dbReference type="RefSeq" id="XP_062639716.1">
    <property type="nucleotide sequence ID" value="XM_062783029.1"/>
</dbReference>
<keyword evidence="4" id="KW-1185">Reference proteome</keyword>
<evidence type="ECO:0000256" key="2">
    <source>
        <dbReference type="SAM" id="Phobius"/>
    </source>
</evidence>
<feature type="transmembrane region" description="Helical" evidence="2">
    <location>
        <begin position="166"/>
        <end position="184"/>
    </location>
</feature>
<dbReference type="Proteomes" id="UP001302676">
    <property type="component" value="Unassembled WGS sequence"/>
</dbReference>
<keyword evidence="2" id="KW-1133">Transmembrane helix</keyword>
<dbReference type="AlphaFoldDB" id="A0AAN6ZNZ3"/>
<reference evidence="3" key="1">
    <citation type="journal article" date="2023" name="Mol. Phylogenet. Evol.">
        <title>Genome-scale phylogeny and comparative genomics of the fungal order Sordariales.</title>
        <authorList>
            <person name="Hensen N."/>
            <person name="Bonometti L."/>
            <person name="Westerberg I."/>
            <person name="Brannstrom I.O."/>
            <person name="Guillou S."/>
            <person name="Cros-Aarteil S."/>
            <person name="Calhoun S."/>
            <person name="Haridas S."/>
            <person name="Kuo A."/>
            <person name="Mondo S."/>
            <person name="Pangilinan J."/>
            <person name="Riley R."/>
            <person name="LaButti K."/>
            <person name="Andreopoulos B."/>
            <person name="Lipzen A."/>
            <person name="Chen C."/>
            <person name="Yan M."/>
            <person name="Daum C."/>
            <person name="Ng V."/>
            <person name="Clum A."/>
            <person name="Steindorff A."/>
            <person name="Ohm R.A."/>
            <person name="Martin F."/>
            <person name="Silar P."/>
            <person name="Natvig D.O."/>
            <person name="Lalanne C."/>
            <person name="Gautier V."/>
            <person name="Ament-Velasquez S.L."/>
            <person name="Kruys A."/>
            <person name="Hutchinson M.I."/>
            <person name="Powell A.J."/>
            <person name="Barry K."/>
            <person name="Miller A.N."/>
            <person name="Grigoriev I.V."/>
            <person name="Debuchy R."/>
            <person name="Gladieux P."/>
            <person name="Hiltunen Thoren M."/>
            <person name="Johannesson H."/>
        </authorList>
    </citation>
    <scope>NUCLEOTIDE SEQUENCE</scope>
    <source>
        <strain evidence="3">CBS 141.50</strain>
    </source>
</reference>
<feature type="compositionally biased region" description="Polar residues" evidence="1">
    <location>
        <begin position="427"/>
        <end position="450"/>
    </location>
</feature>
<organism evidence="3 4">
    <name type="scientific">Dichotomopilus funicola</name>
    <dbReference type="NCBI Taxonomy" id="1934379"/>
    <lineage>
        <taxon>Eukaryota</taxon>
        <taxon>Fungi</taxon>
        <taxon>Dikarya</taxon>
        <taxon>Ascomycota</taxon>
        <taxon>Pezizomycotina</taxon>
        <taxon>Sordariomycetes</taxon>
        <taxon>Sordariomycetidae</taxon>
        <taxon>Sordariales</taxon>
        <taxon>Chaetomiaceae</taxon>
        <taxon>Dichotomopilus</taxon>
    </lineage>
</organism>
<name>A0AAN6ZNZ3_9PEZI</name>
<evidence type="ECO:0000313" key="3">
    <source>
        <dbReference type="EMBL" id="KAK4146345.1"/>
    </source>
</evidence>
<accession>A0AAN6ZNZ3</accession>
<dbReference type="EMBL" id="MU853562">
    <property type="protein sequence ID" value="KAK4146345.1"/>
    <property type="molecule type" value="Genomic_DNA"/>
</dbReference>
<keyword evidence="2" id="KW-0472">Membrane</keyword>
<reference evidence="3" key="2">
    <citation type="submission" date="2023-05" db="EMBL/GenBank/DDBJ databases">
        <authorList>
            <consortium name="Lawrence Berkeley National Laboratory"/>
            <person name="Steindorff A."/>
            <person name="Hensen N."/>
            <person name="Bonometti L."/>
            <person name="Westerberg I."/>
            <person name="Brannstrom I.O."/>
            <person name="Guillou S."/>
            <person name="Cros-Aarteil S."/>
            <person name="Calhoun S."/>
            <person name="Haridas S."/>
            <person name="Kuo A."/>
            <person name="Mondo S."/>
            <person name="Pangilinan J."/>
            <person name="Riley R."/>
            <person name="Labutti K."/>
            <person name="Andreopoulos B."/>
            <person name="Lipzen A."/>
            <person name="Chen C."/>
            <person name="Yanf M."/>
            <person name="Daum C."/>
            <person name="Ng V."/>
            <person name="Clum A."/>
            <person name="Ohm R."/>
            <person name="Martin F."/>
            <person name="Silar P."/>
            <person name="Natvig D."/>
            <person name="Lalanne C."/>
            <person name="Gautier V."/>
            <person name="Ament-Velasquez S.L."/>
            <person name="Kruys A."/>
            <person name="Hutchinson M.I."/>
            <person name="Powell A.J."/>
            <person name="Barry K."/>
            <person name="Miller A.N."/>
            <person name="Grigoriev I.V."/>
            <person name="Debuchy R."/>
            <person name="Gladieux P."/>
            <person name="Thoren M.H."/>
            <person name="Johannesson H."/>
        </authorList>
    </citation>
    <scope>NUCLEOTIDE SEQUENCE</scope>
    <source>
        <strain evidence="3">CBS 141.50</strain>
    </source>
</reference>
<gene>
    <name evidence="3" type="ORF">C8A04DRAFT_35058</name>
</gene>
<comment type="caution">
    <text evidence="3">The sequence shown here is derived from an EMBL/GenBank/DDBJ whole genome shotgun (WGS) entry which is preliminary data.</text>
</comment>
<evidence type="ECO:0000313" key="4">
    <source>
        <dbReference type="Proteomes" id="UP001302676"/>
    </source>
</evidence>
<protein>
    <submittedName>
        <fullName evidence="3">Uncharacterized protein</fullName>
    </submittedName>
</protein>
<feature type="transmembrane region" description="Helical" evidence="2">
    <location>
        <begin position="204"/>
        <end position="223"/>
    </location>
</feature>
<feature type="compositionally biased region" description="Polar residues" evidence="1">
    <location>
        <begin position="120"/>
        <end position="142"/>
    </location>
</feature>
<dbReference type="PANTHER" id="PTHR42032">
    <property type="entry name" value="YALI0E30679P"/>
    <property type="match status" value="1"/>
</dbReference>
<feature type="transmembrane region" description="Helical" evidence="2">
    <location>
        <begin position="364"/>
        <end position="384"/>
    </location>
</feature>
<dbReference type="PANTHER" id="PTHR42032:SF1">
    <property type="entry name" value="YALI0E30679P"/>
    <property type="match status" value="1"/>
</dbReference>
<keyword evidence="2" id="KW-0812">Transmembrane</keyword>
<dbReference type="GeneID" id="87819642"/>
<feature type="region of interest" description="Disordered" evidence="1">
    <location>
        <begin position="117"/>
        <end position="148"/>
    </location>
</feature>
<proteinExistence type="predicted"/>
<feature type="transmembrane region" description="Helical" evidence="2">
    <location>
        <begin position="76"/>
        <end position="98"/>
    </location>
</feature>
<feature type="region of interest" description="Disordered" evidence="1">
    <location>
        <begin position="427"/>
        <end position="464"/>
    </location>
</feature>
<sequence length="464" mass="51548">MPTVRSGVPPEAYIRRRSSTLSQYSLNEASQDFREEIVDPGPDVRSAVTTWKSFLPIVFASIPPVAGLFFHNGTAFFSDLILLFLATVFLHWSVTAPWKWYQATQQVREGQETALEESLELQSGARSPDSGSDSMSPKSVTGSGDDKKMKARKIDAALGRLHRLEIMALGACFLSPAAATYMLYSLRFFLSRPSEGLVSNFNVGIFFLAAEITPLSHAIKLVLAHTLHLQRIVNSNPYRTVRVTPSKYRELNSQLENLEIRLDEQARRKPCEGCDCTNGAKQQQAARQMREETTKEVRAAVAPDIDAIVRAVRRYERKTSTLTSDTEQSILDLRRRLDDVIALSAVVARNDAQRRGVMGNAADVFWMVVMFPLTAILWVISIFFPRPLGLVVEAEERTPVGVDEHGGIADDGSSIDWSGGGRTYRLSSSFNPLGQTQTRPFRSGRSSPISSVGPFSRPSRFRTS</sequence>